<name>A0A4S8LIV4_DENBC</name>
<evidence type="ECO:0000256" key="1">
    <source>
        <dbReference type="SAM" id="Phobius"/>
    </source>
</evidence>
<accession>A0A4S8LIV4</accession>
<gene>
    <name evidence="2" type="ORF">K435DRAFT_296901</name>
</gene>
<reference evidence="2 3" key="1">
    <citation type="journal article" date="2019" name="Nat. Ecol. Evol.">
        <title>Megaphylogeny resolves global patterns of mushroom evolution.</title>
        <authorList>
            <person name="Varga T."/>
            <person name="Krizsan K."/>
            <person name="Foldi C."/>
            <person name="Dima B."/>
            <person name="Sanchez-Garcia M."/>
            <person name="Sanchez-Ramirez S."/>
            <person name="Szollosi G.J."/>
            <person name="Szarkandi J.G."/>
            <person name="Papp V."/>
            <person name="Albert L."/>
            <person name="Andreopoulos W."/>
            <person name="Angelini C."/>
            <person name="Antonin V."/>
            <person name="Barry K.W."/>
            <person name="Bougher N.L."/>
            <person name="Buchanan P."/>
            <person name="Buyck B."/>
            <person name="Bense V."/>
            <person name="Catcheside P."/>
            <person name="Chovatia M."/>
            <person name="Cooper J."/>
            <person name="Damon W."/>
            <person name="Desjardin D."/>
            <person name="Finy P."/>
            <person name="Geml J."/>
            <person name="Haridas S."/>
            <person name="Hughes K."/>
            <person name="Justo A."/>
            <person name="Karasinski D."/>
            <person name="Kautmanova I."/>
            <person name="Kiss B."/>
            <person name="Kocsube S."/>
            <person name="Kotiranta H."/>
            <person name="LaButti K.M."/>
            <person name="Lechner B.E."/>
            <person name="Liimatainen K."/>
            <person name="Lipzen A."/>
            <person name="Lukacs Z."/>
            <person name="Mihaltcheva S."/>
            <person name="Morgado L.N."/>
            <person name="Niskanen T."/>
            <person name="Noordeloos M.E."/>
            <person name="Ohm R.A."/>
            <person name="Ortiz-Santana B."/>
            <person name="Ovrebo C."/>
            <person name="Racz N."/>
            <person name="Riley R."/>
            <person name="Savchenko A."/>
            <person name="Shiryaev A."/>
            <person name="Soop K."/>
            <person name="Spirin V."/>
            <person name="Szebenyi C."/>
            <person name="Tomsovsky M."/>
            <person name="Tulloss R.E."/>
            <person name="Uehling J."/>
            <person name="Grigoriev I.V."/>
            <person name="Vagvolgyi C."/>
            <person name="Papp T."/>
            <person name="Martin F.M."/>
            <person name="Miettinen O."/>
            <person name="Hibbett D.S."/>
            <person name="Nagy L.G."/>
        </authorList>
    </citation>
    <scope>NUCLEOTIDE SEQUENCE [LARGE SCALE GENOMIC DNA]</scope>
    <source>
        <strain evidence="2 3">CBS 962.96</strain>
    </source>
</reference>
<feature type="transmembrane region" description="Helical" evidence="1">
    <location>
        <begin position="6"/>
        <end position="23"/>
    </location>
</feature>
<keyword evidence="1" id="KW-1133">Transmembrane helix</keyword>
<feature type="transmembrane region" description="Helical" evidence="1">
    <location>
        <begin position="55"/>
        <end position="85"/>
    </location>
</feature>
<keyword evidence="1" id="KW-0812">Transmembrane</keyword>
<keyword evidence="1" id="KW-0472">Membrane</keyword>
<sequence length="110" mass="12489">MPRRKWGYAYFLFCSVFTSHLLLDKHIRLQLLTTLAGCPRRECVDMVVAVSLGPFLVCLIFDGLLATCTCFAIFFPCYFLLFYIANSISTHFLPTLIFLSSSFCSPIIIS</sequence>
<evidence type="ECO:0000313" key="3">
    <source>
        <dbReference type="Proteomes" id="UP000297245"/>
    </source>
</evidence>
<dbReference type="Proteomes" id="UP000297245">
    <property type="component" value="Unassembled WGS sequence"/>
</dbReference>
<organism evidence="2 3">
    <name type="scientific">Dendrothele bispora (strain CBS 962.96)</name>
    <dbReference type="NCBI Taxonomy" id="1314807"/>
    <lineage>
        <taxon>Eukaryota</taxon>
        <taxon>Fungi</taxon>
        <taxon>Dikarya</taxon>
        <taxon>Basidiomycota</taxon>
        <taxon>Agaricomycotina</taxon>
        <taxon>Agaricomycetes</taxon>
        <taxon>Agaricomycetidae</taxon>
        <taxon>Agaricales</taxon>
        <taxon>Agaricales incertae sedis</taxon>
        <taxon>Dendrothele</taxon>
    </lineage>
</organism>
<dbReference type="AlphaFoldDB" id="A0A4S8LIV4"/>
<dbReference type="EMBL" id="ML179382">
    <property type="protein sequence ID" value="THU89096.1"/>
    <property type="molecule type" value="Genomic_DNA"/>
</dbReference>
<feature type="transmembrane region" description="Helical" evidence="1">
    <location>
        <begin position="91"/>
        <end position="109"/>
    </location>
</feature>
<proteinExistence type="predicted"/>
<keyword evidence="3" id="KW-1185">Reference proteome</keyword>
<protein>
    <submittedName>
        <fullName evidence="2">Uncharacterized protein</fullName>
    </submittedName>
</protein>
<evidence type="ECO:0000313" key="2">
    <source>
        <dbReference type="EMBL" id="THU89096.1"/>
    </source>
</evidence>